<feature type="chain" id="PRO_5047490689" description="YD repeat-containing protein" evidence="2">
    <location>
        <begin position="20"/>
        <end position="193"/>
    </location>
</feature>
<reference evidence="3" key="1">
    <citation type="submission" date="2022-10" db="EMBL/GenBank/DDBJ databases">
        <title>Luteolibacter sp. GHJ8, whole genome shotgun sequencing project.</title>
        <authorList>
            <person name="Zhao G."/>
            <person name="Shen L."/>
        </authorList>
    </citation>
    <scope>NUCLEOTIDE SEQUENCE</scope>
    <source>
        <strain evidence="3">GHJ8</strain>
    </source>
</reference>
<sequence>MNFKTLLATTLLLAGVAAAAVPGLEVKGPYASVKRNKDGSYEEFSRPPDERTITKKLKNANGTLLTTTVYRLTPQGHPLTCDIFDGKGTRLFKSRYGYDKRPGLTFGKLLEEQMFDARVTRKDPQTGEEMPIRRFIYTYDARGNRNAPIAINLVPGKMAEDVFGPSGLQFDPFEGHPLPGKDTANPKGQKIGK</sequence>
<feature type="region of interest" description="Disordered" evidence="1">
    <location>
        <begin position="169"/>
        <end position="193"/>
    </location>
</feature>
<evidence type="ECO:0008006" key="5">
    <source>
        <dbReference type="Google" id="ProtNLM"/>
    </source>
</evidence>
<accession>A0ABT3G3C6</accession>
<dbReference type="RefSeq" id="WP_264513874.1">
    <property type="nucleotide sequence ID" value="NZ_JAPDDR010000006.1"/>
</dbReference>
<keyword evidence="2" id="KW-0732">Signal</keyword>
<gene>
    <name evidence="3" type="ORF">OJ996_12230</name>
</gene>
<evidence type="ECO:0000256" key="1">
    <source>
        <dbReference type="SAM" id="MobiDB-lite"/>
    </source>
</evidence>
<dbReference type="EMBL" id="JAPDDR010000006">
    <property type="protein sequence ID" value="MCW1914348.1"/>
    <property type="molecule type" value="Genomic_DNA"/>
</dbReference>
<evidence type="ECO:0000313" key="3">
    <source>
        <dbReference type="EMBL" id="MCW1914348.1"/>
    </source>
</evidence>
<feature type="signal peptide" evidence="2">
    <location>
        <begin position="1"/>
        <end position="19"/>
    </location>
</feature>
<evidence type="ECO:0000313" key="4">
    <source>
        <dbReference type="Proteomes" id="UP001165653"/>
    </source>
</evidence>
<name>A0ABT3G3C6_9BACT</name>
<comment type="caution">
    <text evidence="3">The sequence shown here is derived from an EMBL/GenBank/DDBJ whole genome shotgun (WGS) entry which is preliminary data.</text>
</comment>
<evidence type="ECO:0000256" key="2">
    <source>
        <dbReference type="SAM" id="SignalP"/>
    </source>
</evidence>
<dbReference type="Proteomes" id="UP001165653">
    <property type="component" value="Unassembled WGS sequence"/>
</dbReference>
<protein>
    <recommendedName>
        <fullName evidence="5">YD repeat-containing protein</fullName>
    </recommendedName>
</protein>
<keyword evidence="4" id="KW-1185">Reference proteome</keyword>
<organism evidence="3 4">
    <name type="scientific">Luteolibacter rhizosphaerae</name>
    <dbReference type="NCBI Taxonomy" id="2989719"/>
    <lineage>
        <taxon>Bacteria</taxon>
        <taxon>Pseudomonadati</taxon>
        <taxon>Verrucomicrobiota</taxon>
        <taxon>Verrucomicrobiia</taxon>
        <taxon>Verrucomicrobiales</taxon>
        <taxon>Verrucomicrobiaceae</taxon>
        <taxon>Luteolibacter</taxon>
    </lineage>
</organism>
<proteinExistence type="predicted"/>